<sequence>MEKPVDLSKPPQPVSDGAFTSPDDPADTLLRMKSFPHALRLLAGSFIKVHEASPRAAALFATRQRWLLCHAALALHFPAAHSGEPGLTRRAFGNLALRHGIASRNTAHAFFDEALKYEVVRPADDADGRAERVVPTPATLSLLIHWYVMHFRAIDLIHGGNRTERFLADPESMVALVQPVMAEALLSSPDVRLPGPRYRIFAWADAGGLLMDRLIIGIDPDARPARDRFVTDVSAISHLAQSFGLSRAHASRILAAAESIGGIGWTGRRGRSPIWISRVLYQEYARVHARKLVILDAAFAGAATSPASIGENPAGAGDI</sequence>
<evidence type="ECO:0000313" key="2">
    <source>
        <dbReference type="EMBL" id="PSJ65797.1"/>
    </source>
</evidence>
<feature type="region of interest" description="Disordered" evidence="1">
    <location>
        <begin position="1"/>
        <end position="24"/>
    </location>
</feature>
<comment type="caution">
    <text evidence="2">The sequence shown here is derived from an EMBL/GenBank/DDBJ whole genome shotgun (WGS) entry which is preliminary data.</text>
</comment>
<organism evidence="2 3">
    <name type="scientific">Kumtagia ephedrae</name>
    <dbReference type="NCBI Taxonomy" id="2116701"/>
    <lineage>
        <taxon>Bacteria</taxon>
        <taxon>Pseudomonadati</taxon>
        <taxon>Pseudomonadota</taxon>
        <taxon>Alphaproteobacteria</taxon>
        <taxon>Hyphomicrobiales</taxon>
        <taxon>Phyllobacteriaceae</taxon>
        <taxon>Kumtagia</taxon>
    </lineage>
</organism>
<evidence type="ECO:0000313" key="3">
    <source>
        <dbReference type="Proteomes" id="UP000241229"/>
    </source>
</evidence>
<proteinExistence type="predicted"/>
<gene>
    <name evidence="2" type="ORF">C7I84_01365</name>
</gene>
<evidence type="ECO:0000256" key="1">
    <source>
        <dbReference type="SAM" id="MobiDB-lite"/>
    </source>
</evidence>
<reference evidence="2 3" key="1">
    <citation type="submission" date="2018-03" db="EMBL/GenBank/DDBJ databases">
        <title>The draft genome of Mesorhizobium sp. 6GN-30.</title>
        <authorList>
            <person name="Liu L."/>
            <person name="Li L."/>
            <person name="Wang T."/>
            <person name="Zhang X."/>
            <person name="Liang L."/>
        </authorList>
    </citation>
    <scope>NUCLEOTIDE SEQUENCE [LARGE SCALE GENOMIC DNA]</scope>
    <source>
        <strain evidence="2 3">6GN30</strain>
    </source>
</reference>
<protein>
    <recommendedName>
        <fullName evidence="4">DUF4007 domain-containing protein</fullName>
    </recommendedName>
</protein>
<dbReference type="EMBL" id="PXYK01000001">
    <property type="protein sequence ID" value="PSJ65797.1"/>
    <property type="molecule type" value="Genomic_DNA"/>
</dbReference>
<keyword evidence="3" id="KW-1185">Reference proteome</keyword>
<dbReference type="Proteomes" id="UP000241229">
    <property type="component" value="Unassembled WGS sequence"/>
</dbReference>
<accession>A0A2P7STM9</accession>
<dbReference type="AlphaFoldDB" id="A0A2P7STM9"/>
<dbReference type="OrthoDB" id="7875733at2"/>
<evidence type="ECO:0008006" key="4">
    <source>
        <dbReference type="Google" id="ProtNLM"/>
    </source>
</evidence>
<name>A0A2P7STM9_9HYPH</name>